<dbReference type="EMBL" id="MCRI01000009">
    <property type="protein sequence ID" value="ODN67117.1"/>
    <property type="molecule type" value="Genomic_DNA"/>
</dbReference>
<dbReference type="RefSeq" id="WP_069295684.1">
    <property type="nucleotide sequence ID" value="NZ_MCRI01000009.1"/>
</dbReference>
<dbReference type="AlphaFoldDB" id="A0A1E3GSW2"/>
<dbReference type="STRING" id="291169.A9E74_01189"/>
<dbReference type="Proteomes" id="UP000094379">
    <property type="component" value="Unassembled WGS sequence"/>
</dbReference>
<keyword evidence="2" id="KW-1185">Reference proteome</keyword>
<evidence type="ECO:0008006" key="3">
    <source>
        <dbReference type="Google" id="ProtNLM"/>
    </source>
</evidence>
<accession>A0A1E3GSW2</accession>
<gene>
    <name evidence="1" type="ORF">A9E74_01189</name>
</gene>
<reference evidence="1 2" key="1">
    <citation type="submission" date="2016-07" db="EMBL/GenBank/DDBJ databases">
        <title>Draft Genome Sequence of Methylophaga muralis Bur 1.</title>
        <authorList>
            <person name="Vasilenko O.V."/>
            <person name="Doronina N.V."/>
            <person name="Shmareva M.N."/>
            <person name="Tarlachkov S.V."/>
            <person name="Mustakhimov I."/>
            <person name="Trotsenko Y.A."/>
        </authorList>
    </citation>
    <scope>NUCLEOTIDE SEQUENCE [LARGE SCALE GENOMIC DNA]</scope>
    <source>
        <strain evidence="1 2">Bur 1</strain>
    </source>
</reference>
<comment type="caution">
    <text evidence="1">The sequence shown here is derived from an EMBL/GenBank/DDBJ whole genome shotgun (WGS) entry which is preliminary data.</text>
</comment>
<evidence type="ECO:0000313" key="2">
    <source>
        <dbReference type="Proteomes" id="UP000094379"/>
    </source>
</evidence>
<dbReference type="SUPFAM" id="SSF48452">
    <property type="entry name" value="TPR-like"/>
    <property type="match status" value="1"/>
</dbReference>
<evidence type="ECO:0000313" key="1">
    <source>
        <dbReference type="EMBL" id="ODN67117.1"/>
    </source>
</evidence>
<organism evidence="1 2">
    <name type="scientific">Methylophaga muralis</name>
    <dbReference type="NCBI Taxonomy" id="291169"/>
    <lineage>
        <taxon>Bacteria</taxon>
        <taxon>Pseudomonadati</taxon>
        <taxon>Pseudomonadota</taxon>
        <taxon>Gammaproteobacteria</taxon>
        <taxon>Thiotrichales</taxon>
        <taxon>Piscirickettsiaceae</taxon>
        <taxon>Methylophaga</taxon>
    </lineage>
</organism>
<sequence>MSLLKTLFIPLFTTILLAGLMVLMPSQTSYADVSVNVQLGQNLHHRPHSGFSGHRHYRHPSAGITGHRSFGLDPRLNRHRYPMYKPHYRHYDTTRPRHRSGYYGYRGSNITIVAPLIYSQSYQTVAPVRSYASSRPNVVTQTNALPRHAIADGWEALSRYEAANAINAFKAQSSKNPHASLPQIGFALATALQGEPEKAVWALDLALKADTRELRYFSADPGLQLVFDDLLDNYQNAPLMTATLLYLKQDYQAADSALQKALNECDNCTGPRNMQHLIRQRISG</sequence>
<name>A0A1E3GSW2_9GAMM</name>
<protein>
    <recommendedName>
        <fullName evidence="3">Tetratricopeptide repeat protein</fullName>
    </recommendedName>
</protein>
<dbReference type="InterPro" id="IPR011990">
    <property type="entry name" value="TPR-like_helical_dom_sf"/>
</dbReference>
<proteinExistence type="predicted"/>